<keyword evidence="4" id="KW-0808">Transferase</keyword>
<dbReference type="PROSITE" id="PS50011">
    <property type="entry name" value="PROTEIN_KINASE_DOM"/>
    <property type="match status" value="1"/>
</dbReference>
<reference evidence="4 5" key="1">
    <citation type="submission" date="2019-05" db="EMBL/GenBank/DDBJ databases">
        <title>Another draft genome of Portunus trituberculatus and its Hox gene families provides insights of decapod evolution.</title>
        <authorList>
            <person name="Jeong J.-H."/>
            <person name="Song I."/>
            <person name="Kim S."/>
            <person name="Choi T."/>
            <person name="Kim D."/>
            <person name="Ryu S."/>
            <person name="Kim W."/>
        </authorList>
    </citation>
    <scope>NUCLEOTIDE SEQUENCE [LARGE SCALE GENOMIC DNA]</scope>
    <source>
        <tissue evidence="4">Muscle</tissue>
    </source>
</reference>
<dbReference type="InterPro" id="IPR000719">
    <property type="entry name" value="Prot_kinase_dom"/>
</dbReference>
<dbReference type="InterPro" id="IPR050198">
    <property type="entry name" value="Non-receptor_tyrosine_kinases"/>
</dbReference>
<dbReference type="PANTHER" id="PTHR24418">
    <property type="entry name" value="TYROSINE-PROTEIN KINASE"/>
    <property type="match status" value="1"/>
</dbReference>
<feature type="domain" description="Protein kinase" evidence="3">
    <location>
        <begin position="1"/>
        <end position="176"/>
    </location>
</feature>
<dbReference type="EMBL" id="VSRR010001953">
    <property type="protein sequence ID" value="MPC28708.1"/>
    <property type="molecule type" value="Genomic_DNA"/>
</dbReference>
<dbReference type="Proteomes" id="UP000324222">
    <property type="component" value="Unassembled WGS sequence"/>
</dbReference>
<dbReference type="GO" id="GO:0004672">
    <property type="term" value="F:protein kinase activity"/>
    <property type="evidence" value="ECO:0007669"/>
    <property type="project" value="InterPro"/>
</dbReference>
<dbReference type="InterPro" id="IPR001245">
    <property type="entry name" value="Ser-Thr/Tyr_kinase_cat_dom"/>
</dbReference>
<keyword evidence="2" id="KW-0067">ATP-binding</keyword>
<evidence type="ECO:0000256" key="2">
    <source>
        <dbReference type="ARBA" id="ARBA00022840"/>
    </source>
</evidence>
<dbReference type="GO" id="GO:0002009">
    <property type="term" value="P:morphogenesis of an epithelium"/>
    <property type="evidence" value="ECO:0007669"/>
    <property type="project" value="UniProtKB-ARBA"/>
</dbReference>
<organism evidence="4 5">
    <name type="scientific">Portunus trituberculatus</name>
    <name type="common">Swimming crab</name>
    <name type="synonym">Neptunus trituberculatus</name>
    <dbReference type="NCBI Taxonomy" id="210409"/>
    <lineage>
        <taxon>Eukaryota</taxon>
        <taxon>Metazoa</taxon>
        <taxon>Ecdysozoa</taxon>
        <taxon>Arthropoda</taxon>
        <taxon>Crustacea</taxon>
        <taxon>Multicrustacea</taxon>
        <taxon>Malacostraca</taxon>
        <taxon>Eumalacostraca</taxon>
        <taxon>Eucarida</taxon>
        <taxon>Decapoda</taxon>
        <taxon>Pleocyemata</taxon>
        <taxon>Brachyura</taxon>
        <taxon>Eubrachyura</taxon>
        <taxon>Portunoidea</taxon>
        <taxon>Portunidae</taxon>
        <taxon>Portuninae</taxon>
        <taxon>Portunus</taxon>
    </lineage>
</organism>
<dbReference type="AlphaFoldDB" id="A0A5B7E4N7"/>
<keyword evidence="4" id="KW-0418">Kinase</keyword>
<dbReference type="SUPFAM" id="SSF56112">
    <property type="entry name" value="Protein kinase-like (PK-like)"/>
    <property type="match status" value="1"/>
</dbReference>
<evidence type="ECO:0000313" key="5">
    <source>
        <dbReference type="Proteomes" id="UP000324222"/>
    </source>
</evidence>
<dbReference type="GO" id="GO:0005524">
    <property type="term" value="F:ATP binding"/>
    <property type="evidence" value="ECO:0007669"/>
    <property type="project" value="UniProtKB-KW"/>
</dbReference>
<gene>
    <name evidence="4" type="primary">HCK</name>
    <name evidence="4" type="ORF">E2C01_021918</name>
</gene>
<dbReference type="Gene3D" id="1.10.510.10">
    <property type="entry name" value="Transferase(Phosphotransferase) domain 1"/>
    <property type="match status" value="1"/>
</dbReference>
<evidence type="ECO:0000259" key="3">
    <source>
        <dbReference type="PROSITE" id="PS50011"/>
    </source>
</evidence>
<evidence type="ECO:0000313" key="4">
    <source>
        <dbReference type="EMBL" id="MPC28708.1"/>
    </source>
</evidence>
<comment type="caution">
    <text evidence="4">The sequence shown here is derived from an EMBL/GenBank/DDBJ whole genome shotgun (WGS) entry which is preliminary data.</text>
</comment>
<name>A0A5B7E4N7_PORTR</name>
<accession>A0A5B7E4N7</accession>
<dbReference type="Pfam" id="PF07714">
    <property type="entry name" value="PK_Tyr_Ser-Thr"/>
    <property type="match status" value="1"/>
</dbReference>
<proteinExistence type="predicted"/>
<protein>
    <submittedName>
        <fullName evidence="4">Tyrosine-protein kinase HCK</fullName>
    </submittedName>
</protein>
<dbReference type="InterPro" id="IPR011009">
    <property type="entry name" value="Kinase-like_dom_sf"/>
</dbReference>
<dbReference type="OrthoDB" id="26722at2759"/>
<keyword evidence="5" id="KW-1185">Reference proteome</keyword>
<sequence length="211" mass="23992">MAYLEEHDLLYFDLAVREILMTSDLVCKLRVCLSISTPQHVTSEDSLRFAPVIPELSACGSVTSKTCVWLFGMFMVEVVKGSPLHCHVFPFTPTLKNRFFLHPNLMNYNLPFTPTLNTAEYASNKDIVEQLRKGHGVPPPANCPKELYTLMKKCWIPSPEKRPSFAFLRNSLQEAAAGYTEEDVRMCLQDSYFTEQQGVTRTVQCSQMKGR</sequence>
<keyword evidence="1" id="KW-0547">Nucleotide-binding</keyword>
<evidence type="ECO:0000256" key="1">
    <source>
        <dbReference type="ARBA" id="ARBA00022741"/>
    </source>
</evidence>